<reference evidence="7 8" key="1">
    <citation type="submission" date="2024-06" db="EMBL/GenBank/DDBJ databases">
        <title>Genomic Encyclopedia of Type Strains, Phase V (KMG-V): Genome sequencing to study the core and pangenomes of soil and plant-associated prokaryotes.</title>
        <authorList>
            <person name="Whitman W."/>
        </authorList>
    </citation>
    <scope>NUCLEOTIDE SEQUENCE [LARGE SCALE GENOMIC DNA]</scope>
    <source>
        <strain evidence="7 8">NE40</strain>
    </source>
</reference>
<protein>
    <submittedName>
        <fullName evidence="7">O-antigen ligase</fullName>
    </submittedName>
</protein>
<feature type="transmembrane region" description="Helical" evidence="5">
    <location>
        <begin position="207"/>
        <end position="225"/>
    </location>
</feature>
<dbReference type="InterPro" id="IPR051533">
    <property type="entry name" value="WaaL-like"/>
</dbReference>
<dbReference type="Pfam" id="PF04932">
    <property type="entry name" value="Wzy_C"/>
    <property type="match status" value="1"/>
</dbReference>
<evidence type="ECO:0000313" key="8">
    <source>
        <dbReference type="Proteomes" id="UP001549366"/>
    </source>
</evidence>
<dbReference type="PANTHER" id="PTHR37422">
    <property type="entry name" value="TEICHURONIC ACID BIOSYNTHESIS PROTEIN TUAE"/>
    <property type="match status" value="1"/>
</dbReference>
<organism evidence="7 8">
    <name type="scientific">Endozoicomonas lisbonensis</name>
    <dbReference type="NCBI Taxonomy" id="3120522"/>
    <lineage>
        <taxon>Bacteria</taxon>
        <taxon>Pseudomonadati</taxon>
        <taxon>Pseudomonadota</taxon>
        <taxon>Gammaproteobacteria</taxon>
        <taxon>Oceanospirillales</taxon>
        <taxon>Endozoicomonadaceae</taxon>
        <taxon>Endozoicomonas</taxon>
    </lineage>
</organism>
<feature type="transmembrane region" description="Helical" evidence="5">
    <location>
        <begin position="154"/>
        <end position="176"/>
    </location>
</feature>
<comment type="subcellular location">
    <subcellularLocation>
        <location evidence="1">Membrane</location>
        <topology evidence="1">Multi-pass membrane protein</topology>
    </subcellularLocation>
</comment>
<dbReference type="GO" id="GO:0016874">
    <property type="term" value="F:ligase activity"/>
    <property type="evidence" value="ECO:0007669"/>
    <property type="project" value="UniProtKB-KW"/>
</dbReference>
<dbReference type="RefSeq" id="WP_354009055.1">
    <property type="nucleotide sequence ID" value="NZ_JBEWTA010000001.1"/>
</dbReference>
<evidence type="ECO:0000256" key="1">
    <source>
        <dbReference type="ARBA" id="ARBA00004141"/>
    </source>
</evidence>
<dbReference type="EMBL" id="JBEWTB010000002">
    <property type="protein sequence ID" value="MET4759023.1"/>
    <property type="molecule type" value="Genomic_DNA"/>
</dbReference>
<dbReference type="InterPro" id="IPR007016">
    <property type="entry name" value="O-antigen_ligase-rel_domated"/>
</dbReference>
<feature type="transmembrane region" description="Helical" evidence="5">
    <location>
        <begin position="66"/>
        <end position="83"/>
    </location>
</feature>
<proteinExistence type="predicted"/>
<dbReference type="PANTHER" id="PTHR37422:SF13">
    <property type="entry name" value="LIPOPOLYSACCHARIDE BIOSYNTHESIS PROTEIN PA4999-RELATED"/>
    <property type="match status" value="1"/>
</dbReference>
<feature type="transmembrane region" description="Helical" evidence="5">
    <location>
        <begin position="314"/>
        <end position="334"/>
    </location>
</feature>
<keyword evidence="3 5" id="KW-1133">Transmembrane helix</keyword>
<name>A0ABV2SMN2_9GAMM</name>
<feature type="transmembrane region" description="Helical" evidence="5">
    <location>
        <begin position="232"/>
        <end position="250"/>
    </location>
</feature>
<evidence type="ECO:0000256" key="4">
    <source>
        <dbReference type="ARBA" id="ARBA00023136"/>
    </source>
</evidence>
<dbReference type="Proteomes" id="UP001549366">
    <property type="component" value="Unassembled WGS sequence"/>
</dbReference>
<gene>
    <name evidence="7" type="ORF">V5J35_004215</name>
</gene>
<evidence type="ECO:0000256" key="3">
    <source>
        <dbReference type="ARBA" id="ARBA00022989"/>
    </source>
</evidence>
<feature type="transmembrane region" description="Helical" evidence="5">
    <location>
        <begin position="370"/>
        <end position="390"/>
    </location>
</feature>
<keyword evidence="4 5" id="KW-0472">Membrane</keyword>
<sequence>MLGSIHLIRSKVSEVFCWYFFLFLLFISVFIDNGKAVVNFYRVWVCIPVLLCVRWSDIKGIVNVRFVQYFLALTVWLSLSLLWSDSDKLHNMAAKILATTALLFMIGNLVAHQNIRLIQAEFYYIGSALVLIVMIYLKWGYLGNDYSGNPLGSFGYYNLVAWFLSAAAIVALSLICNKPRKSTLWLLVAAFIVLLTSVVMFKSRGALLGLLTGCTLLITRLYWTVFVSLKGILYVLVVSTSIFLLFTLFIDTNSMTVYVSDLLSRADAGRFLIYENAYKTITESISTLLFGHGIAADPGNIVWRGMKVAHWHSIYVSTLFFGGLVGLLLFLLCVFKRPYEIYIKKAKPNSWDFVVMGMMVTLMFDGNRIYEYPGGMLLAFTLPLFLANFIGSRETQSQSEA</sequence>
<keyword evidence="2 5" id="KW-0812">Transmembrane</keyword>
<comment type="caution">
    <text evidence="7">The sequence shown here is derived from an EMBL/GenBank/DDBJ whole genome shotgun (WGS) entry which is preliminary data.</text>
</comment>
<keyword evidence="8" id="KW-1185">Reference proteome</keyword>
<accession>A0ABV2SMN2</accession>
<feature type="transmembrane region" description="Helical" evidence="5">
    <location>
        <begin position="37"/>
        <end position="54"/>
    </location>
</feature>
<feature type="domain" description="O-antigen ligase-related" evidence="6">
    <location>
        <begin position="189"/>
        <end position="331"/>
    </location>
</feature>
<feature type="transmembrane region" description="Helical" evidence="5">
    <location>
        <begin position="122"/>
        <end position="142"/>
    </location>
</feature>
<keyword evidence="7" id="KW-0436">Ligase</keyword>
<evidence type="ECO:0000256" key="5">
    <source>
        <dbReference type="SAM" id="Phobius"/>
    </source>
</evidence>
<feature type="transmembrane region" description="Helical" evidence="5">
    <location>
        <begin position="89"/>
        <end position="110"/>
    </location>
</feature>
<evidence type="ECO:0000256" key="2">
    <source>
        <dbReference type="ARBA" id="ARBA00022692"/>
    </source>
</evidence>
<evidence type="ECO:0000313" key="7">
    <source>
        <dbReference type="EMBL" id="MET4759023.1"/>
    </source>
</evidence>
<feature type="transmembrane region" description="Helical" evidence="5">
    <location>
        <begin position="183"/>
        <end position="201"/>
    </location>
</feature>
<feature type="transmembrane region" description="Helical" evidence="5">
    <location>
        <begin position="12"/>
        <end position="31"/>
    </location>
</feature>
<evidence type="ECO:0000259" key="6">
    <source>
        <dbReference type="Pfam" id="PF04932"/>
    </source>
</evidence>